<feature type="transmembrane region" description="Helical" evidence="1">
    <location>
        <begin position="97"/>
        <end position="116"/>
    </location>
</feature>
<sequence>MTRLGTGRGSDGTGSVHSGRWRARARLVAAVVGAAVCVVLDLGAAYAVASSFSMSPGGAWDDDVLTAVQVSACAGGALAVLGGAVRAVPVARGRLRWWSLLLPAVLVALAVLRFVWVDLSYPT</sequence>
<reference evidence="2 3" key="1">
    <citation type="submission" date="2020-07" db="EMBL/GenBank/DDBJ databases">
        <title>Sequencing the genomes of 1000 actinobacteria strains.</title>
        <authorList>
            <person name="Klenk H.-P."/>
        </authorList>
    </citation>
    <scope>NUCLEOTIDE SEQUENCE [LARGE SCALE GENOMIC DNA]</scope>
    <source>
        <strain evidence="2 3">DSM 44065</strain>
    </source>
</reference>
<keyword evidence="3" id="KW-1185">Reference proteome</keyword>
<evidence type="ECO:0000313" key="2">
    <source>
        <dbReference type="EMBL" id="NYI85758.1"/>
    </source>
</evidence>
<gene>
    <name evidence="2" type="ORF">HNR68_004388</name>
</gene>
<dbReference type="EMBL" id="JACCFJ010000001">
    <property type="protein sequence ID" value="NYI85758.1"/>
    <property type="molecule type" value="Genomic_DNA"/>
</dbReference>
<organism evidence="2 3">
    <name type="scientific">Saccharopolyspora hordei</name>
    <dbReference type="NCBI Taxonomy" id="1838"/>
    <lineage>
        <taxon>Bacteria</taxon>
        <taxon>Bacillati</taxon>
        <taxon>Actinomycetota</taxon>
        <taxon>Actinomycetes</taxon>
        <taxon>Pseudonocardiales</taxon>
        <taxon>Pseudonocardiaceae</taxon>
        <taxon>Saccharopolyspora</taxon>
    </lineage>
</organism>
<keyword evidence="1" id="KW-0472">Membrane</keyword>
<proteinExistence type="predicted"/>
<feature type="transmembrane region" description="Helical" evidence="1">
    <location>
        <begin position="64"/>
        <end position="85"/>
    </location>
</feature>
<protein>
    <submittedName>
        <fullName evidence="2">Uncharacterized protein</fullName>
    </submittedName>
</protein>
<feature type="transmembrane region" description="Helical" evidence="1">
    <location>
        <begin position="27"/>
        <end position="49"/>
    </location>
</feature>
<comment type="caution">
    <text evidence="2">The sequence shown here is derived from an EMBL/GenBank/DDBJ whole genome shotgun (WGS) entry which is preliminary data.</text>
</comment>
<keyword evidence="1" id="KW-0812">Transmembrane</keyword>
<evidence type="ECO:0000313" key="3">
    <source>
        <dbReference type="Proteomes" id="UP000587002"/>
    </source>
</evidence>
<accession>A0A853ANL7</accession>
<keyword evidence="1" id="KW-1133">Transmembrane helix</keyword>
<dbReference type="AlphaFoldDB" id="A0A853ANL7"/>
<name>A0A853ANL7_9PSEU</name>
<dbReference type="RefSeq" id="WP_246330510.1">
    <property type="nucleotide sequence ID" value="NZ_BAABFH010000001.1"/>
</dbReference>
<evidence type="ECO:0000256" key="1">
    <source>
        <dbReference type="SAM" id="Phobius"/>
    </source>
</evidence>
<dbReference type="Proteomes" id="UP000587002">
    <property type="component" value="Unassembled WGS sequence"/>
</dbReference>